<keyword evidence="2" id="KW-1185">Reference proteome</keyword>
<dbReference type="InterPro" id="IPR032774">
    <property type="entry name" value="WG_beta_rep"/>
</dbReference>
<reference evidence="1 2" key="1">
    <citation type="submission" date="2020-08" db="EMBL/GenBank/DDBJ databases">
        <title>Genome public.</title>
        <authorList>
            <person name="Liu C."/>
            <person name="Sun Q."/>
        </authorList>
    </citation>
    <scope>NUCLEOTIDE SEQUENCE [LARGE SCALE GENOMIC DNA]</scope>
    <source>
        <strain evidence="1 2">NSJ-79</strain>
    </source>
</reference>
<dbReference type="Proteomes" id="UP000651475">
    <property type="component" value="Unassembled WGS sequence"/>
</dbReference>
<dbReference type="PANTHER" id="PTHR37841">
    <property type="entry name" value="GLR2918 PROTEIN"/>
    <property type="match status" value="1"/>
</dbReference>
<dbReference type="PANTHER" id="PTHR37841:SF1">
    <property type="entry name" value="DUF3298 DOMAIN-CONTAINING PROTEIN"/>
    <property type="match status" value="1"/>
</dbReference>
<proteinExistence type="predicted"/>
<sequence>MKTIIYLIASLFMLASCGDSGLKQRNLLQEVNLIPVMKGGRVTTYSYINTAGEEVFMSPFVEGAGLFFDGLAKGKISSRETKGGRWRYINAKGEVVIDASAYREVTDFSEGIAWCETRDRKWVAINTKGEELFVLDGRPMGLFSEGLAACKNSSDKDVFVDMKGNTVLEPEKYIWQYTPQFVNGRCCVYYDRKYGAIDKKGKIVIDLVSENPFFFDCNGNAVLTTDEGTSLIDYNGKTLIPAGRFKEIENDGKWYRVSEDRQHYGWCDEKGNMKIECMVEGSSYSFSNLFLNNEFAYVQIDRKHFMINRQGETTPVSSLSLEIPFVNGFSFVRAWQGIVPINSSLQKANNDVYAELWFNANKTIELFRNIHTDYTITK</sequence>
<organism evidence="1 2">
    <name type="scientific">Parabacteroides hominis</name>
    <dbReference type="NCBI Taxonomy" id="2763057"/>
    <lineage>
        <taxon>Bacteria</taxon>
        <taxon>Pseudomonadati</taxon>
        <taxon>Bacteroidota</taxon>
        <taxon>Bacteroidia</taxon>
        <taxon>Bacteroidales</taxon>
        <taxon>Tannerellaceae</taxon>
        <taxon>Parabacteroides</taxon>
    </lineage>
</organism>
<gene>
    <name evidence="1" type="ORF">H8S65_12860</name>
</gene>
<dbReference type="PROSITE" id="PS51257">
    <property type="entry name" value="PROKAR_LIPOPROTEIN"/>
    <property type="match status" value="1"/>
</dbReference>
<dbReference type="Pfam" id="PF14903">
    <property type="entry name" value="WG_beta_rep"/>
    <property type="match status" value="2"/>
</dbReference>
<comment type="caution">
    <text evidence="1">The sequence shown here is derived from an EMBL/GenBank/DDBJ whole genome shotgun (WGS) entry which is preliminary data.</text>
</comment>
<accession>A0ABR7DRH3</accession>
<evidence type="ECO:0000313" key="2">
    <source>
        <dbReference type="Proteomes" id="UP000651475"/>
    </source>
</evidence>
<dbReference type="RefSeq" id="WP_186930357.1">
    <property type="nucleotide sequence ID" value="NZ_JACOOJ010000022.1"/>
</dbReference>
<protein>
    <submittedName>
        <fullName evidence="1">WG repeat-containing protein</fullName>
    </submittedName>
</protein>
<evidence type="ECO:0000313" key="1">
    <source>
        <dbReference type="EMBL" id="MBC5633650.1"/>
    </source>
</evidence>
<dbReference type="EMBL" id="JACOOJ010000022">
    <property type="protein sequence ID" value="MBC5633650.1"/>
    <property type="molecule type" value="Genomic_DNA"/>
</dbReference>
<name>A0ABR7DRH3_9BACT</name>